<dbReference type="EMBL" id="FWFV01000002">
    <property type="protein sequence ID" value="SLN22929.1"/>
    <property type="molecule type" value="Genomic_DNA"/>
</dbReference>
<organism evidence="2 3">
    <name type="scientific">Palleronia marisminoris</name>
    <dbReference type="NCBI Taxonomy" id="315423"/>
    <lineage>
        <taxon>Bacteria</taxon>
        <taxon>Pseudomonadati</taxon>
        <taxon>Pseudomonadota</taxon>
        <taxon>Alphaproteobacteria</taxon>
        <taxon>Rhodobacterales</taxon>
        <taxon>Roseobacteraceae</taxon>
        <taxon>Palleronia</taxon>
    </lineage>
</organism>
<proteinExistence type="predicted"/>
<name>A0A1Y5RS38_9RHOB</name>
<sequence length="90" mass="9534">MAAAKRFPRGIRPPDISVEPMITQAVAVLTLFEGKESPMRFFAVLASLGILAACNTAGTTDATYGTTNETLGQQIAQPTDGFENETAIDD</sequence>
<dbReference type="AlphaFoldDB" id="A0A1Y5RS38"/>
<keyword evidence="3" id="KW-1185">Reference proteome</keyword>
<accession>A0A1Y5RS38</accession>
<evidence type="ECO:0000313" key="2">
    <source>
        <dbReference type="EMBL" id="SLN22929.1"/>
    </source>
</evidence>
<reference evidence="2 3" key="1">
    <citation type="submission" date="2017-03" db="EMBL/GenBank/DDBJ databases">
        <authorList>
            <person name="Afonso C.L."/>
            <person name="Miller P.J."/>
            <person name="Scott M.A."/>
            <person name="Spackman E."/>
            <person name="Goraichik I."/>
            <person name="Dimitrov K.M."/>
            <person name="Suarez D.L."/>
            <person name="Swayne D.E."/>
        </authorList>
    </citation>
    <scope>NUCLEOTIDE SEQUENCE [LARGE SCALE GENOMIC DNA]</scope>
    <source>
        <strain evidence="2 3">CECT 7066</strain>
    </source>
</reference>
<evidence type="ECO:0000313" key="3">
    <source>
        <dbReference type="Proteomes" id="UP000193870"/>
    </source>
</evidence>
<gene>
    <name evidence="2" type="ORF">PAM7066_00772</name>
</gene>
<feature type="region of interest" description="Disordered" evidence="1">
    <location>
        <begin position="70"/>
        <end position="90"/>
    </location>
</feature>
<protein>
    <submittedName>
        <fullName evidence="2">Uncharacterized protein</fullName>
    </submittedName>
</protein>
<dbReference type="Proteomes" id="UP000193870">
    <property type="component" value="Unassembled WGS sequence"/>
</dbReference>
<evidence type="ECO:0000256" key="1">
    <source>
        <dbReference type="SAM" id="MobiDB-lite"/>
    </source>
</evidence>